<evidence type="ECO:0000256" key="1">
    <source>
        <dbReference type="ARBA" id="ARBA00022741"/>
    </source>
</evidence>
<reference evidence="9" key="2">
    <citation type="submission" date="2008-12" db="EMBL/GenBank/DDBJ databases">
        <title>Improved gene annotation of the rice (Oryza sativa) genomes.</title>
        <authorList>
            <person name="Wang J."/>
            <person name="Li R."/>
            <person name="Fan W."/>
            <person name="Huang Q."/>
            <person name="Zhang J."/>
            <person name="Zhou Y."/>
            <person name="Hu Y."/>
            <person name="Zi S."/>
            <person name="Li J."/>
            <person name="Ni P."/>
            <person name="Zheng H."/>
            <person name="Zhang Y."/>
            <person name="Zhao M."/>
            <person name="Hao Q."/>
            <person name="McDermott J."/>
            <person name="Samudrala R."/>
            <person name="Kristiansen K."/>
            <person name="Wong G.K.-S."/>
        </authorList>
    </citation>
    <scope>NUCLEOTIDE SEQUENCE</scope>
</reference>
<dbReference type="Pfam" id="PF20073">
    <property type="entry name" value="DUF6469"/>
    <property type="match status" value="1"/>
</dbReference>
<feature type="domain" description="DNA2/NAM7 helicase-like C-terminal" evidence="7">
    <location>
        <begin position="555"/>
        <end position="750"/>
    </location>
</feature>
<evidence type="ECO:0000256" key="5">
    <source>
        <dbReference type="SAM" id="MobiDB-lite"/>
    </source>
</evidence>
<reference evidence="9" key="1">
    <citation type="journal article" date="2005" name="PLoS Biol.">
        <title>The genomes of Oryza sativa: a history of duplications.</title>
        <authorList>
            <person name="Yu J."/>
            <person name="Wang J."/>
            <person name="Lin W."/>
            <person name="Li S."/>
            <person name="Li H."/>
            <person name="Zhou J."/>
            <person name="Ni P."/>
            <person name="Dong W."/>
            <person name="Hu S."/>
            <person name="Zeng C."/>
            <person name="Zhang J."/>
            <person name="Zhang Y."/>
            <person name="Li R."/>
            <person name="Xu Z."/>
            <person name="Li S."/>
            <person name="Li X."/>
            <person name="Zheng H."/>
            <person name="Cong L."/>
            <person name="Lin L."/>
            <person name="Yin J."/>
            <person name="Geng J."/>
            <person name="Li G."/>
            <person name="Shi J."/>
            <person name="Liu J."/>
            <person name="Lv H."/>
            <person name="Li J."/>
            <person name="Wang J."/>
            <person name="Deng Y."/>
            <person name="Ran L."/>
            <person name="Shi X."/>
            <person name="Wang X."/>
            <person name="Wu Q."/>
            <person name="Li C."/>
            <person name="Ren X."/>
            <person name="Wang J."/>
            <person name="Wang X."/>
            <person name="Li D."/>
            <person name="Liu D."/>
            <person name="Zhang X."/>
            <person name="Ji Z."/>
            <person name="Zhao W."/>
            <person name="Sun Y."/>
            <person name="Zhang Z."/>
            <person name="Bao J."/>
            <person name="Han Y."/>
            <person name="Dong L."/>
            <person name="Ji J."/>
            <person name="Chen P."/>
            <person name="Wu S."/>
            <person name="Liu J."/>
            <person name="Xiao Y."/>
            <person name="Bu D."/>
            <person name="Tan J."/>
            <person name="Yang L."/>
            <person name="Ye C."/>
            <person name="Zhang J."/>
            <person name="Xu J."/>
            <person name="Zhou Y."/>
            <person name="Yu Y."/>
            <person name="Zhang B."/>
            <person name="Zhuang S."/>
            <person name="Wei H."/>
            <person name="Liu B."/>
            <person name="Lei M."/>
            <person name="Yu H."/>
            <person name="Li Y."/>
            <person name="Xu H."/>
            <person name="Wei S."/>
            <person name="He X."/>
            <person name="Fang L."/>
            <person name="Zhang Z."/>
            <person name="Zhang Y."/>
            <person name="Huang X."/>
            <person name="Su Z."/>
            <person name="Tong W."/>
            <person name="Li J."/>
            <person name="Tong Z."/>
            <person name="Li S."/>
            <person name="Ye J."/>
            <person name="Wang L."/>
            <person name="Fang L."/>
            <person name="Lei T."/>
            <person name="Chen C."/>
            <person name="Chen H."/>
            <person name="Xu Z."/>
            <person name="Li H."/>
            <person name="Huang H."/>
            <person name="Zhang F."/>
            <person name="Xu H."/>
            <person name="Li N."/>
            <person name="Zhao C."/>
            <person name="Li S."/>
            <person name="Dong L."/>
            <person name="Huang Y."/>
            <person name="Li L."/>
            <person name="Xi Y."/>
            <person name="Qi Q."/>
            <person name="Li W."/>
            <person name="Zhang B."/>
            <person name="Hu W."/>
            <person name="Zhang Y."/>
            <person name="Tian X."/>
            <person name="Jiao Y."/>
            <person name="Liang X."/>
            <person name="Jin J."/>
            <person name="Gao L."/>
            <person name="Zheng W."/>
            <person name="Hao B."/>
            <person name="Liu S."/>
            <person name="Wang W."/>
            <person name="Yuan L."/>
            <person name="Cao M."/>
            <person name="McDermott J."/>
            <person name="Samudrala R."/>
            <person name="Wang J."/>
            <person name="Wong G.K."/>
            <person name="Yang H."/>
        </authorList>
    </citation>
    <scope>NUCLEOTIDE SEQUENCE [LARGE SCALE GENOMIC DNA]</scope>
</reference>
<dbReference type="GO" id="GO:0016787">
    <property type="term" value="F:hydrolase activity"/>
    <property type="evidence" value="ECO:0007669"/>
    <property type="project" value="UniProtKB-KW"/>
</dbReference>
<gene>
    <name evidence="9" type="ORF">OsJ_15904</name>
</gene>
<dbReference type="GO" id="GO:0005694">
    <property type="term" value="C:chromosome"/>
    <property type="evidence" value="ECO:0007669"/>
    <property type="project" value="UniProtKB-ARBA"/>
</dbReference>
<dbReference type="InterPro" id="IPR045529">
    <property type="entry name" value="DUF6469"/>
</dbReference>
<evidence type="ECO:0000256" key="3">
    <source>
        <dbReference type="ARBA" id="ARBA00022806"/>
    </source>
</evidence>
<dbReference type="Pfam" id="PF13087">
    <property type="entry name" value="AAA_12"/>
    <property type="match status" value="1"/>
</dbReference>
<evidence type="ECO:0000259" key="8">
    <source>
        <dbReference type="Pfam" id="PF20073"/>
    </source>
</evidence>
<keyword evidence="1" id="KW-0547">Nucleotide-binding</keyword>
<dbReference type="EMBL" id="CM000141">
    <property type="protein sequence ID" value="EEE61557.1"/>
    <property type="molecule type" value="Genomic_DNA"/>
</dbReference>
<dbReference type="Gene3D" id="3.40.50.300">
    <property type="entry name" value="P-loop containing nucleotide triphosphate hydrolases"/>
    <property type="match status" value="2"/>
</dbReference>
<feature type="domain" description="DUF6469" evidence="8">
    <location>
        <begin position="156"/>
        <end position="253"/>
    </location>
</feature>
<evidence type="ECO:0000313" key="9">
    <source>
        <dbReference type="EMBL" id="EEE61557.1"/>
    </source>
</evidence>
<dbReference type="GO" id="GO:0004386">
    <property type="term" value="F:helicase activity"/>
    <property type="evidence" value="ECO:0007669"/>
    <property type="project" value="UniProtKB-KW"/>
</dbReference>
<accession>B9FC52</accession>
<dbReference type="FunFam" id="3.40.50.300:FF:000326">
    <property type="entry name" value="P-loop containing nucleoside triphosphate hydrolase"/>
    <property type="match status" value="1"/>
</dbReference>
<dbReference type="Proteomes" id="UP000007752">
    <property type="component" value="Chromosome 4"/>
</dbReference>
<proteinExistence type="predicted"/>
<evidence type="ECO:0000259" key="6">
    <source>
        <dbReference type="Pfam" id="PF13086"/>
    </source>
</evidence>
<dbReference type="InterPro" id="IPR041677">
    <property type="entry name" value="DNA2/NAM7_AAA_11"/>
</dbReference>
<sequence length="822" mass="91951">MGDASRIDPSCGSGWRWRGDSHHKALWSSLDDGGDAEGSGPDGPADGAATWGRRSSEGGGRRASGAGGGELGDERRMLTFQLLKLVKRIPETFTSSSNYFNSFTYPLLEETHVDVFSSLDGYSHQNFISVARMKELLHDDETTFFCFEVANPAKDEKSKETYAPCEGDIIVLTSRKPKQVSDLTRNMTSYILGSIVKGGEDDDDLPDNCFIARLSSVLPVETDSSTNEPKEPLFAVILINMKTYDRIWDCLHKGNSHIVDTVWRYKSKEVDEAMSSSSQLSQRFAARSAVDLNLEKYMLNNSQLNAVADCVLVSEKISSPIKLIWGPPRTGHRTLTCAPTNTAVLEVASRIVKLVHESPASSGQYLSDIVLFGNKKRMKIGEDHDLSVVFLSSRTERLSQCFERHGDSDPLKWPDLLASVHTDVCNKSKIRKARLLCVRILRYLKINLKLPDWDRLSLSDDDRKREIRVYLLQRTKCILCTVSSSYVLHNVSMDDRSECLKPLELLVVDEAAQLKECETLIPMQLPGIKQAVFIGDECQLPALVKSKISDNADFGRSVFERLSSLGYNKHLLNIQYRMRPEISKFPVASFYDGKISDGPNVVSKNYKRNILPGKMFGPYSFINVDGGHETTEKHGRSLKNTIEVAAVLWIVRRLFEESVFLGSKLTVGVVSPYNAQVRAIQEKIGKTYDMYDDFSVKVKSVDGFQGAEEDVIIISTVRSNRAGSVGFLTNLQRTNMALTRAKHCLWIVGNGTTLSNSRSVWQKVVNDAKHRGCFFEASEYKHLSNAIVNAVIELDDAENLVKMDSLQITNPRFQRAGSRYRA</sequence>
<dbReference type="SUPFAM" id="SSF52540">
    <property type="entry name" value="P-loop containing nucleoside triphosphate hydrolases"/>
    <property type="match status" value="1"/>
</dbReference>
<evidence type="ECO:0000256" key="2">
    <source>
        <dbReference type="ARBA" id="ARBA00022801"/>
    </source>
</evidence>
<evidence type="ECO:0000259" key="7">
    <source>
        <dbReference type="Pfam" id="PF13087"/>
    </source>
</evidence>
<dbReference type="CDD" id="cd18808">
    <property type="entry name" value="SF1_C_Upf1"/>
    <property type="match status" value="1"/>
</dbReference>
<name>B9FC52_ORYSJ</name>
<keyword evidence="3" id="KW-0347">Helicase</keyword>
<evidence type="ECO:0000256" key="4">
    <source>
        <dbReference type="ARBA" id="ARBA00022840"/>
    </source>
</evidence>
<keyword evidence="2" id="KW-0378">Hydrolase</keyword>
<protein>
    <submittedName>
        <fullName evidence="9">Uncharacterized protein</fullName>
    </submittedName>
</protein>
<feature type="domain" description="DNA2/NAM7 helicase helicase" evidence="6">
    <location>
        <begin position="329"/>
        <end position="547"/>
    </location>
</feature>
<keyword evidence="4" id="KW-0067">ATP-binding</keyword>
<dbReference type="GO" id="GO:0005524">
    <property type="term" value="F:ATP binding"/>
    <property type="evidence" value="ECO:0007669"/>
    <property type="project" value="UniProtKB-KW"/>
</dbReference>
<dbReference type="Pfam" id="PF13086">
    <property type="entry name" value="AAA_11"/>
    <property type="match status" value="1"/>
</dbReference>
<dbReference type="InterPro" id="IPR027417">
    <property type="entry name" value="P-loop_NTPase"/>
</dbReference>
<dbReference type="PANTHER" id="PTHR10887">
    <property type="entry name" value="DNA2/NAM7 HELICASE FAMILY"/>
    <property type="match status" value="1"/>
</dbReference>
<dbReference type="PANTHER" id="PTHR10887:SF461">
    <property type="entry name" value="OS04G0582000 PROTEIN"/>
    <property type="match status" value="1"/>
</dbReference>
<feature type="region of interest" description="Disordered" evidence="5">
    <location>
        <begin position="28"/>
        <end position="72"/>
    </location>
</feature>
<feature type="compositionally biased region" description="Gly residues" evidence="5">
    <location>
        <begin position="61"/>
        <end position="70"/>
    </location>
</feature>
<dbReference type="InterPro" id="IPR041679">
    <property type="entry name" value="DNA2/NAM7-like_C"/>
</dbReference>
<dbReference type="AlphaFoldDB" id="B9FC52"/>
<organism evidence="9">
    <name type="scientific">Oryza sativa subsp. japonica</name>
    <name type="common">Rice</name>
    <dbReference type="NCBI Taxonomy" id="39947"/>
    <lineage>
        <taxon>Eukaryota</taxon>
        <taxon>Viridiplantae</taxon>
        <taxon>Streptophyta</taxon>
        <taxon>Embryophyta</taxon>
        <taxon>Tracheophyta</taxon>
        <taxon>Spermatophyta</taxon>
        <taxon>Magnoliopsida</taxon>
        <taxon>Liliopsida</taxon>
        <taxon>Poales</taxon>
        <taxon>Poaceae</taxon>
        <taxon>BOP clade</taxon>
        <taxon>Oryzoideae</taxon>
        <taxon>Oryzeae</taxon>
        <taxon>Oryzinae</taxon>
        <taxon>Oryza</taxon>
        <taxon>Oryza sativa</taxon>
    </lineage>
</organism>
<dbReference type="InterPro" id="IPR045055">
    <property type="entry name" value="DNA2/NAM7-like"/>
</dbReference>
<dbReference type="InterPro" id="IPR047187">
    <property type="entry name" value="SF1_C_Upf1"/>
</dbReference>
<feature type="compositionally biased region" description="Low complexity" evidence="5">
    <location>
        <begin position="42"/>
        <end position="53"/>
    </location>
</feature>